<evidence type="ECO:0000259" key="2">
    <source>
        <dbReference type="PROSITE" id="PS50405"/>
    </source>
</evidence>
<protein>
    <submittedName>
        <fullName evidence="3">Glutathione S-transferase</fullName>
    </submittedName>
</protein>
<dbReference type="InterPro" id="IPR004045">
    <property type="entry name" value="Glutathione_S-Trfase_N"/>
</dbReference>
<dbReference type="InterPro" id="IPR010987">
    <property type="entry name" value="Glutathione-S-Trfase_C-like"/>
</dbReference>
<reference evidence="3" key="2">
    <citation type="journal article" date="2020" name="Nat. Commun.">
        <title>Large-scale genome sequencing of mycorrhizal fungi provides insights into the early evolution of symbiotic traits.</title>
        <authorList>
            <person name="Miyauchi S."/>
            <person name="Kiss E."/>
            <person name="Kuo A."/>
            <person name="Drula E."/>
            <person name="Kohler A."/>
            <person name="Sanchez-Garcia M."/>
            <person name="Morin E."/>
            <person name="Andreopoulos B."/>
            <person name="Barry K.W."/>
            <person name="Bonito G."/>
            <person name="Buee M."/>
            <person name="Carver A."/>
            <person name="Chen C."/>
            <person name="Cichocki N."/>
            <person name="Clum A."/>
            <person name="Culley D."/>
            <person name="Crous P.W."/>
            <person name="Fauchery L."/>
            <person name="Girlanda M."/>
            <person name="Hayes R.D."/>
            <person name="Keri Z."/>
            <person name="LaButti K."/>
            <person name="Lipzen A."/>
            <person name="Lombard V."/>
            <person name="Magnuson J."/>
            <person name="Maillard F."/>
            <person name="Murat C."/>
            <person name="Nolan M."/>
            <person name="Ohm R.A."/>
            <person name="Pangilinan J."/>
            <person name="Pereira M.F."/>
            <person name="Perotto S."/>
            <person name="Peter M."/>
            <person name="Pfister S."/>
            <person name="Riley R."/>
            <person name="Sitrit Y."/>
            <person name="Stielow J.B."/>
            <person name="Szollosi G."/>
            <person name="Zifcakova L."/>
            <person name="Stursova M."/>
            <person name="Spatafora J.W."/>
            <person name="Tedersoo L."/>
            <person name="Vaario L.M."/>
            <person name="Yamada A."/>
            <person name="Yan M."/>
            <person name="Wang P."/>
            <person name="Xu J."/>
            <person name="Bruns T."/>
            <person name="Baldrian P."/>
            <person name="Vilgalys R."/>
            <person name="Dunand C."/>
            <person name="Henrissat B."/>
            <person name="Grigoriev I.V."/>
            <person name="Hibbett D."/>
            <person name="Nagy L.G."/>
            <person name="Martin F.M."/>
        </authorList>
    </citation>
    <scope>NUCLEOTIDE SEQUENCE</scope>
    <source>
        <strain evidence="3">BED1</strain>
    </source>
</reference>
<dbReference type="InterPro" id="IPR050802">
    <property type="entry name" value="EF-GSTs"/>
</dbReference>
<sequence>MAPVGKLWGKRHQPQTKIILSVAALNDLELEEPEWHFFKRPGEYNSKFTYNKIPTFEDSDGFRLMEGATIARYLCGLGTKVNLSGSDAKEIAIVDQWVHFVEHEIGKWGYNYMCTVYGIYGSLNREFLDKQVERLFRSLDYIEAHLATRPSGYLVSDSVTLADLVLAGTIYDVSLTALGATERAKYPLVFGHYVKVTGNEKVKQFWEMEKFTEVAITELTPFPYS</sequence>
<dbReference type="Pfam" id="PF02798">
    <property type="entry name" value="GST_N"/>
    <property type="match status" value="1"/>
</dbReference>
<gene>
    <name evidence="3" type="ORF">L210DRAFT_3763796</name>
</gene>
<name>A0AAD4GA95_BOLED</name>
<dbReference type="PANTHER" id="PTHR43986">
    <property type="entry name" value="ELONGATION FACTOR 1-GAMMA"/>
    <property type="match status" value="1"/>
</dbReference>
<dbReference type="Proteomes" id="UP001194468">
    <property type="component" value="Unassembled WGS sequence"/>
</dbReference>
<dbReference type="SUPFAM" id="SSF52833">
    <property type="entry name" value="Thioredoxin-like"/>
    <property type="match status" value="1"/>
</dbReference>
<accession>A0AAD4GA95</accession>
<dbReference type="GO" id="GO:0005737">
    <property type="term" value="C:cytoplasm"/>
    <property type="evidence" value="ECO:0007669"/>
    <property type="project" value="TreeGrafter"/>
</dbReference>
<dbReference type="PANTHER" id="PTHR43986:SF1">
    <property type="entry name" value="ELONGATION FACTOR 1-GAMMA"/>
    <property type="match status" value="1"/>
</dbReference>
<dbReference type="Gene3D" id="1.20.1050.10">
    <property type="match status" value="1"/>
</dbReference>
<proteinExistence type="predicted"/>
<feature type="domain" description="GST N-terminal" evidence="1">
    <location>
        <begin position="3"/>
        <end position="82"/>
    </location>
</feature>
<comment type="caution">
    <text evidence="3">The sequence shown here is derived from an EMBL/GenBank/DDBJ whole genome shotgun (WGS) entry which is preliminary data.</text>
</comment>
<dbReference type="InterPro" id="IPR040079">
    <property type="entry name" value="Glutathione_S-Trfase"/>
</dbReference>
<dbReference type="GO" id="GO:0005634">
    <property type="term" value="C:nucleus"/>
    <property type="evidence" value="ECO:0007669"/>
    <property type="project" value="TreeGrafter"/>
</dbReference>
<dbReference type="GO" id="GO:0006414">
    <property type="term" value="P:translational elongation"/>
    <property type="evidence" value="ECO:0007669"/>
    <property type="project" value="TreeGrafter"/>
</dbReference>
<dbReference type="InterPro" id="IPR036282">
    <property type="entry name" value="Glutathione-S-Trfase_C_sf"/>
</dbReference>
<dbReference type="PROSITE" id="PS50405">
    <property type="entry name" value="GST_CTER"/>
    <property type="match status" value="1"/>
</dbReference>
<dbReference type="PROSITE" id="PS50404">
    <property type="entry name" value="GST_NTER"/>
    <property type="match status" value="1"/>
</dbReference>
<dbReference type="Pfam" id="PF13410">
    <property type="entry name" value="GST_C_2"/>
    <property type="match status" value="1"/>
</dbReference>
<dbReference type="SFLD" id="SFLDS00019">
    <property type="entry name" value="Glutathione_Transferase_(cytos"/>
    <property type="match status" value="1"/>
</dbReference>
<evidence type="ECO:0000313" key="3">
    <source>
        <dbReference type="EMBL" id="KAF8432703.1"/>
    </source>
</evidence>
<dbReference type="InterPro" id="IPR036249">
    <property type="entry name" value="Thioredoxin-like_sf"/>
</dbReference>
<dbReference type="AlphaFoldDB" id="A0AAD4GA95"/>
<feature type="domain" description="GST C-terminal" evidence="2">
    <location>
        <begin position="87"/>
        <end position="222"/>
    </location>
</feature>
<organism evidence="3 4">
    <name type="scientific">Boletus edulis BED1</name>
    <dbReference type="NCBI Taxonomy" id="1328754"/>
    <lineage>
        <taxon>Eukaryota</taxon>
        <taxon>Fungi</taxon>
        <taxon>Dikarya</taxon>
        <taxon>Basidiomycota</taxon>
        <taxon>Agaricomycotina</taxon>
        <taxon>Agaricomycetes</taxon>
        <taxon>Agaricomycetidae</taxon>
        <taxon>Boletales</taxon>
        <taxon>Boletineae</taxon>
        <taxon>Boletaceae</taxon>
        <taxon>Boletoideae</taxon>
        <taxon>Boletus</taxon>
    </lineage>
</organism>
<dbReference type="SUPFAM" id="SSF47616">
    <property type="entry name" value="GST C-terminal domain-like"/>
    <property type="match status" value="1"/>
</dbReference>
<dbReference type="Gene3D" id="3.40.30.10">
    <property type="entry name" value="Glutaredoxin"/>
    <property type="match status" value="1"/>
</dbReference>
<dbReference type="EMBL" id="WHUW01000038">
    <property type="protein sequence ID" value="KAF8432703.1"/>
    <property type="molecule type" value="Genomic_DNA"/>
</dbReference>
<evidence type="ECO:0000313" key="4">
    <source>
        <dbReference type="Proteomes" id="UP001194468"/>
    </source>
</evidence>
<evidence type="ECO:0000259" key="1">
    <source>
        <dbReference type="PROSITE" id="PS50404"/>
    </source>
</evidence>
<keyword evidence="4" id="KW-1185">Reference proteome</keyword>
<reference evidence="3" key="1">
    <citation type="submission" date="2019-10" db="EMBL/GenBank/DDBJ databases">
        <authorList>
            <consortium name="DOE Joint Genome Institute"/>
            <person name="Kuo A."/>
            <person name="Miyauchi S."/>
            <person name="Kiss E."/>
            <person name="Drula E."/>
            <person name="Kohler A."/>
            <person name="Sanchez-Garcia M."/>
            <person name="Andreopoulos B."/>
            <person name="Barry K.W."/>
            <person name="Bonito G."/>
            <person name="Buee M."/>
            <person name="Carver A."/>
            <person name="Chen C."/>
            <person name="Cichocki N."/>
            <person name="Clum A."/>
            <person name="Culley D."/>
            <person name="Crous P.W."/>
            <person name="Fauchery L."/>
            <person name="Girlanda M."/>
            <person name="Hayes R."/>
            <person name="Keri Z."/>
            <person name="LaButti K."/>
            <person name="Lipzen A."/>
            <person name="Lombard V."/>
            <person name="Magnuson J."/>
            <person name="Maillard F."/>
            <person name="Morin E."/>
            <person name="Murat C."/>
            <person name="Nolan M."/>
            <person name="Ohm R."/>
            <person name="Pangilinan J."/>
            <person name="Pereira M."/>
            <person name="Perotto S."/>
            <person name="Peter M."/>
            <person name="Riley R."/>
            <person name="Sitrit Y."/>
            <person name="Stielow B."/>
            <person name="Szollosi G."/>
            <person name="Zifcakova L."/>
            <person name="Stursova M."/>
            <person name="Spatafora J.W."/>
            <person name="Tedersoo L."/>
            <person name="Vaario L.-M."/>
            <person name="Yamada A."/>
            <person name="Yan M."/>
            <person name="Wang P."/>
            <person name="Xu J."/>
            <person name="Bruns T."/>
            <person name="Baldrian P."/>
            <person name="Vilgalys R."/>
            <person name="Henrissat B."/>
            <person name="Grigoriev I.V."/>
            <person name="Hibbett D."/>
            <person name="Nagy L.G."/>
            <person name="Martin F.M."/>
        </authorList>
    </citation>
    <scope>NUCLEOTIDE SEQUENCE</scope>
    <source>
        <strain evidence="3">BED1</strain>
    </source>
</reference>